<protein>
    <recommendedName>
        <fullName evidence="1">C-type lectin domain-containing protein</fullName>
    </recommendedName>
</protein>
<dbReference type="InterPro" id="IPR016186">
    <property type="entry name" value="C-type_lectin-like/link_sf"/>
</dbReference>
<name>A0A9Q0BSR2_9MUSC</name>
<dbReference type="Proteomes" id="UP001059596">
    <property type="component" value="Unassembled WGS sequence"/>
</dbReference>
<organism evidence="2 3">
    <name type="scientific">Drosophila gunungcola</name>
    <name type="common">fruit fly</name>
    <dbReference type="NCBI Taxonomy" id="103775"/>
    <lineage>
        <taxon>Eukaryota</taxon>
        <taxon>Metazoa</taxon>
        <taxon>Ecdysozoa</taxon>
        <taxon>Arthropoda</taxon>
        <taxon>Hexapoda</taxon>
        <taxon>Insecta</taxon>
        <taxon>Pterygota</taxon>
        <taxon>Neoptera</taxon>
        <taxon>Endopterygota</taxon>
        <taxon>Diptera</taxon>
        <taxon>Brachycera</taxon>
        <taxon>Muscomorpha</taxon>
        <taxon>Ephydroidea</taxon>
        <taxon>Drosophilidae</taxon>
        <taxon>Drosophila</taxon>
        <taxon>Sophophora</taxon>
    </lineage>
</organism>
<dbReference type="Pfam" id="PF00059">
    <property type="entry name" value="Lectin_C"/>
    <property type="match status" value="1"/>
</dbReference>
<dbReference type="CDD" id="cd00037">
    <property type="entry name" value="CLECT"/>
    <property type="match status" value="1"/>
</dbReference>
<sequence>MDSILQKAKIISLGFQWIESRYFYIENNAKLSWTSAENTCRKRGGHLAAFDNQKEFDAVTAKLHRNTPYWLGISDRKKEGEFVSESGNRPKILTFAHGEPNNQGGNEDCVDIYNGVMNDLPCDLQRHFICQLDSEV</sequence>
<evidence type="ECO:0000313" key="3">
    <source>
        <dbReference type="Proteomes" id="UP001059596"/>
    </source>
</evidence>
<proteinExistence type="predicted"/>
<reference evidence="2" key="1">
    <citation type="journal article" date="2023" name="Genome Biol. Evol.">
        <title>Long-read-based Genome Assembly of Drosophila gunungcola Reveals Fewer Chemosensory Genes in Flower-breeding Species.</title>
        <authorList>
            <person name="Negi A."/>
            <person name="Liao B.Y."/>
            <person name="Yeh S.D."/>
        </authorList>
    </citation>
    <scope>NUCLEOTIDE SEQUENCE</scope>
    <source>
        <strain evidence="2">Sukarami</strain>
    </source>
</reference>
<comment type="caution">
    <text evidence="2">The sequence shown here is derived from an EMBL/GenBank/DDBJ whole genome shotgun (WGS) entry which is preliminary data.</text>
</comment>
<dbReference type="InterPro" id="IPR001304">
    <property type="entry name" value="C-type_lectin-like"/>
</dbReference>
<feature type="domain" description="C-type lectin" evidence="1">
    <location>
        <begin position="18"/>
        <end position="131"/>
    </location>
</feature>
<dbReference type="InterPro" id="IPR016187">
    <property type="entry name" value="CTDL_fold"/>
</dbReference>
<dbReference type="AlphaFoldDB" id="A0A9Q0BSR2"/>
<dbReference type="SUPFAM" id="SSF56436">
    <property type="entry name" value="C-type lectin-like"/>
    <property type="match status" value="1"/>
</dbReference>
<dbReference type="InterPro" id="IPR050111">
    <property type="entry name" value="C-type_lectin/snaclec_domain"/>
</dbReference>
<dbReference type="Gene3D" id="3.10.100.10">
    <property type="entry name" value="Mannose-Binding Protein A, subunit A"/>
    <property type="match status" value="1"/>
</dbReference>
<dbReference type="EMBL" id="JAMKOV010000002">
    <property type="protein sequence ID" value="KAI8042545.1"/>
    <property type="molecule type" value="Genomic_DNA"/>
</dbReference>
<dbReference type="SMART" id="SM00034">
    <property type="entry name" value="CLECT"/>
    <property type="match status" value="1"/>
</dbReference>
<keyword evidence="3" id="KW-1185">Reference proteome</keyword>
<gene>
    <name evidence="2" type="ORF">M5D96_003858</name>
</gene>
<dbReference type="PROSITE" id="PS50041">
    <property type="entry name" value="C_TYPE_LECTIN_2"/>
    <property type="match status" value="1"/>
</dbReference>
<dbReference type="PANTHER" id="PTHR22803">
    <property type="entry name" value="MANNOSE, PHOSPHOLIPASE, LECTIN RECEPTOR RELATED"/>
    <property type="match status" value="1"/>
</dbReference>
<evidence type="ECO:0000259" key="1">
    <source>
        <dbReference type="PROSITE" id="PS50041"/>
    </source>
</evidence>
<accession>A0A9Q0BSR2</accession>
<evidence type="ECO:0000313" key="2">
    <source>
        <dbReference type="EMBL" id="KAI8042545.1"/>
    </source>
</evidence>